<evidence type="ECO:0000313" key="3">
    <source>
        <dbReference type="Proteomes" id="UP000178964"/>
    </source>
</evidence>
<sequence>MQNRFTKLNWWWPVISLWLGLLLISLYLVFLRHAEFLTSGFDLGIFTQGTWLMSQTLSPNSTLRGMNLFGDHFSLILLPITPFMRIFPSAQTLLILQTVAIYLSFIPLLLFVKTKGLWSRTHLILLLLILSGNIGILSAMFFDFHPEILSLPIFSLLLYEVSSKRYKFFWILLSILLLTKEDFGLYLSFLGLALWAGGEKQRGCRTFVISILSFWLIVLKIMPYFGAGLIGGGYLSKTVFGQSIPGGLELVTWIFQPLIKVKTVLVSLGVWLFLPLMDRVTIFLIIPLIAARFLLNDPLRWGLNLHYSGVLSLVLCWGFVNVLLNKKKILEIFGIEKILIFTLILEVLVIAHFSPRLNVTGKRSREAHEIKSVLVVVPSNASVSASSNLVPHLAARKEIYQFPEGIEQAEYVVLTLDRTTYPLSWDQFKLKVNELNKNPDYELQAEKGSTYLFKRINR</sequence>
<dbReference type="Pfam" id="PF09852">
    <property type="entry name" value="DUF2079"/>
    <property type="match status" value="1"/>
</dbReference>
<feature type="transmembrane region" description="Helical" evidence="1">
    <location>
        <begin position="93"/>
        <end position="111"/>
    </location>
</feature>
<name>A0A1F4VSP7_UNCKA</name>
<dbReference type="AlphaFoldDB" id="A0A1F4VSP7"/>
<evidence type="ECO:0000256" key="1">
    <source>
        <dbReference type="SAM" id="Phobius"/>
    </source>
</evidence>
<dbReference type="Proteomes" id="UP000178964">
    <property type="component" value="Unassembled WGS sequence"/>
</dbReference>
<feature type="transmembrane region" description="Helical" evidence="1">
    <location>
        <begin position="307"/>
        <end position="326"/>
    </location>
</feature>
<feature type="transmembrane region" description="Helical" evidence="1">
    <location>
        <begin position="280"/>
        <end position="295"/>
    </location>
</feature>
<evidence type="ECO:0008006" key="4">
    <source>
        <dbReference type="Google" id="ProtNLM"/>
    </source>
</evidence>
<comment type="caution">
    <text evidence="2">The sequence shown here is derived from an EMBL/GenBank/DDBJ whole genome shotgun (WGS) entry which is preliminary data.</text>
</comment>
<evidence type="ECO:0000313" key="2">
    <source>
        <dbReference type="EMBL" id="OGC59813.1"/>
    </source>
</evidence>
<organism evidence="2 3">
    <name type="scientific">candidate division WWE3 bacterium RIFCSPLOWO2_01_FULL_42_11</name>
    <dbReference type="NCBI Taxonomy" id="1802627"/>
    <lineage>
        <taxon>Bacteria</taxon>
        <taxon>Katanobacteria</taxon>
    </lineage>
</organism>
<dbReference type="InterPro" id="IPR018650">
    <property type="entry name" value="STSV1_Orf64"/>
</dbReference>
<feature type="transmembrane region" description="Helical" evidence="1">
    <location>
        <begin position="168"/>
        <end position="195"/>
    </location>
</feature>
<dbReference type="STRING" id="1802627.A3A70_03080"/>
<feature type="transmembrane region" description="Helical" evidence="1">
    <location>
        <begin position="250"/>
        <end position="273"/>
    </location>
</feature>
<gene>
    <name evidence="2" type="ORF">A3A70_03080</name>
</gene>
<keyword evidence="1" id="KW-0812">Transmembrane</keyword>
<accession>A0A1F4VSP7</accession>
<feature type="transmembrane region" description="Helical" evidence="1">
    <location>
        <begin position="12"/>
        <end position="30"/>
    </location>
</feature>
<feature type="transmembrane region" description="Helical" evidence="1">
    <location>
        <begin position="338"/>
        <end position="355"/>
    </location>
</feature>
<feature type="transmembrane region" description="Helical" evidence="1">
    <location>
        <begin position="207"/>
        <end position="230"/>
    </location>
</feature>
<feature type="transmembrane region" description="Helical" evidence="1">
    <location>
        <begin position="123"/>
        <end position="142"/>
    </location>
</feature>
<proteinExistence type="predicted"/>
<keyword evidence="1" id="KW-1133">Transmembrane helix</keyword>
<dbReference type="EMBL" id="MEVK01000007">
    <property type="protein sequence ID" value="OGC59813.1"/>
    <property type="molecule type" value="Genomic_DNA"/>
</dbReference>
<keyword evidence="1" id="KW-0472">Membrane</keyword>
<protein>
    <recommendedName>
        <fullName evidence="4">DUF2079 domain-containing protein</fullName>
    </recommendedName>
</protein>
<reference evidence="2 3" key="1">
    <citation type="journal article" date="2016" name="Nat. Commun.">
        <title>Thousands of microbial genomes shed light on interconnected biogeochemical processes in an aquifer system.</title>
        <authorList>
            <person name="Anantharaman K."/>
            <person name="Brown C.T."/>
            <person name="Hug L.A."/>
            <person name="Sharon I."/>
            <person name="Castelle C.J."/>
            <person name="Probst A.J."/>
            <person name="Thomas B.C."/>
            <person name="Singh A."/>
            <person name="Wilkins M.J."/>
            <person name="Karaoz U."/>
            <person name="Brodie E.L."/>
            <person name="Williams K.H."/>
            <person name="Hubbard S.S."/>
            <person name="Banfield J.F."/>
        </authorList>
    </citation>
    <scope>NUCLEOTIDE SEQUENCE [LARGE SCALE GENOMIC DNA]</scope>
</reference>